<proteinExistence type="predicted"/>
<accession>D7BJG3</accession>
<protein>
    <submittedName>
        <fullName evidence="1">Uncharacterized protein</fullName>
    </submittedName>
</protein>
<name>D7BJG3_ALLS1</name>
<keyword evidence="2" id="KW-1185">Reference proteome</keyword>
<keyword evidence="1" id="KW-0614">Plasmid</keyword>
<sequence>MDDRKLNPLRLAFLVSIALYFAFVGLRLPTKNPSETIPQATQAPLVQPQVRIDGCHAHISEATASTRELRLKVSGTAETLRVSYDGGMIVKATEEVCSGGECRVFTPAAPKTIQLDGCPAITLP</sequence>
<evidence type="ECO:0000313" key="1">
    <source>
        <dbReference type="EMBL" id="ADH65319.1"/>
    </source>
</evidence>
<gene>
    <name evidence="1" type="ORF">Mesil_3518</name>
</gene>
<reference evidence="1 2" key="1">
    <citation type="journal article" date="2010" name="Stand. Genomic Sci.">
        <title>Complete genome sequence of Meiothermus silvanus type strain (VI-R2).</title>
        <authorList>
            <person name="Sikorski J."/>
            <person name="Tindall B.J."/>
            <person name="Lowry S."/>
            <person name="Lucas S."/>
            <person name="Nolan M."/>
            <person name="Copeland A."/>
            <person name="Glavina Del Rio T."/>
            <person name="Tice H."/>
            <person name="Cheng J.F."/>
            <person name="Han C."/>
            <person name="Pitluck S."/>
            <person name="Liolios K."/>
            <person name="Ivanova N."/>
            <person name="Mavromatis K."/>
            <person name="Mikhailova N."/>
            <person name="Pati A."/>
            <person name="Goodwin L."/>
            <person name="Chen A."/>
            <person name="Palaniappan K."/>
            <person name="Land M."/>
            <person name="Hauser L."/>
            <person name="Chang Y.J."/>
            <person name="Jeffries C.D."/>
            <person name="Rohde M."/>
            <person name="Goker M."/>
            <person name="Woyke T."/>
            <person name="Bristow J."/>
            <person name="Eisen J.A."/>
            <person name="Markowitz V."/>
            <person name="Hugenholtz P."/>
            <person name="Kyrpides N.C."/>
            <person name="Klenk H.P."/>
            <person name="Lapidus A."/>
        </authorList>
    </citation>
    <scope>NUCLEOTIDE SEQUENCE [LARGE SCALE GENOMIC DNA]</scope>
    <source>
        <strain evidence="2">ATCC 700542 / DSM 9946 / VI-R2</strain>
        <plasmid evidence="2">Plasmid pMESIL01</plasmid>
    </source>
</reference>
<dbReference type="AlphaFoldDB" id="D7BJG3"/>
<organism evidence="1 2">
    <name type="scientific">Allomeiothermus silvanus (strain ATCC 700542 / DSM 9946 / NBRC 106475 / NCIMB 13440 / VI-R2)</name>
    <name type="common">Thermus silvanus</name>
    <dbReference type="NCBI Taxonomy" id="526227"/>
    <lineage>
        <taxon>Bacteria</taxon>
        <taxon>Thermotogati</taxon>
        <taxon>Deinococcota</taxon>
        <taxon>Deinococci</taxon>
        <taxon>Thermales</taxon>
        <taxon>Thermaceae</taxon>
        <taxon>Allomeiothermus</taxon>
    </lineage>
</organism>
<evidence type="ECO:0000313" key="2">
    <source>
        <dbReference type="Proteomes" id="UP000001916"/>
    </source>
</evidence>
<geneLocation type="plasmid" evidence="1 2">
    <name>pMESIL01</name>
</geneLocation>
<dbReference type="KEGG" id="msv:Mesil_3518"/>
<dbReference type="RefSeq" id="WP_013159796.1">
    <property type="nucleotide sequence ID" value="NC_014213.1"/>
</dbReference>
<dbReference type="EMBL" id="CP002043">
    <property type="protein sequence ID" value="ADH65319.1"/>
    <property type="molecule type" value="Genomic_DNA"/>
</dbReference>
<dbReference type="HOGENOM" id="CLU_2001167_0_0_0"/>
<dbReference type="eggNOG" id="ENOG5030Q9M">
    <property type="taxonomic scope" value="Bacteria"/>
</dbReference>
<dbReference type="Proteomes" id="UP000001916">
    <property type="component" value="Plasmid pMESIL01"/>
</dbReference>
<dbReference type="OrthoDB" id="26223at2"/>